<dbReference type="Gene3D" id="3.40.220.10">
    <property type="entry name" value="Leucine Aminopeptidase, subunit E, domain 1"/>
    <property type="match status" value="1"/>
</dbReference>
<dbReference type="InterPro" id="IPR043472">
    <property type="entry name" value="Macro_dom-like"/>
</dbReference>
<name>A0A9P6G8M8_9PLEO</name>
<dbReference type="InterPro" id="IPR002589">
    <property type="entry name" value="Macro_dom"/>
</dbReference>
<feature type="transmembrane region" description="Helical" evidence="2">
    <location>
        <begin position="5"/>
        <end position="22"/>
    </location>
</feature>
<evidence type="ECO:0000256" key="2">
    <source>
        <dbReference type="SAM" id="Phobius"/>
    </source>
</evidence>
<evidence type="ECO:0000256" key="1">
    <source>
        <dbReference type="SAM" id="MobiDB-lite"/>
    </source>
</evidence>
<evidence type="ECO:0000313" key="4">
    <source>
        <dbReference type="EMBL" id="KAF9730859.1"/>
    </source>
</evidence>
<keyword evidence="5" id="KW-1185">Reference proteome</keyword>
<dbReference type="AlphaFoldDB" id="A0A9P6G8M8"/>
<feature type="region of interest" description="Disordered" evidence="1">
    <location>
        <begin position="728"/>
        <end position="792"/>
    </location>
</feature>
<accession>A0A9P6G8M8</accession>
<feature type="region of interest" description="Disordered" evidence="1">
    <location>
        <begin position="488"/>
        <end position="510"/>
    </location>
</feature>
<sequence length="792" mass="87932">MDRIIYALTVGTVIIGILFPSLRPERLSFLPKPVMNVSRCIKLHNEIVRLGWQGMGRSTEDFHPKTWFEHHGQAAQSVRGKLSTSLVAFLEGAYEMQDPNQYFHYYASALMAPGDDMFAFLDGICSPSFDTEENVAIMALSIHDSDGLCDAGRITWHPLESILEAWLDMIRIGKVKTVGPNTEWRPWELLPYIKYQVDEAVEVFDKLVSAIEARMPHNDPPPTAEPSTLFDKAALDAAHIPPGFAHDFLTRARRPNLNFNFIAPGLSLPTPSSIVSQPFFNIPATIPQDHRDWFHSPPIHLFRSSKTYTRPDPHPNIYPYDIFGYPFNLSNYPTGLYFHACDDGNNQHDDAVVLVLPYAIGGNGWAKKADGTAFGENPHDESANSQDCHDEVYQTGRQPFIKSHPVRLVQVLRSWVGMVERGDWKVGAEGISDGMDEWKKADTRGGWEKYSVAAEWLDLVIHSFNTSIPTSIPQARLDHRQLHYELHTRSTRSPTASTRPLHHARRNPSVNPKMADLQLDQIPTLSLLYKLSRIPLDADHLPSHESNATFNDKISIIKADITSLVIDGIVNAANEALLGGGGVDGAIHRAAGPDLVDECRGLDGCDAGDAKITDGYDLPSKKVIHAVGPRWYALGPEDAQAKLKSCYRRGLELAVEHQLKSIAFPAISTGVFSYPNVKACNDALSEVRKFLDEGKGDGLQRIIFCNFLQKDQDIYYKNVSKHFPPVAEAEETDGGAKASTDEEEIAATLPDPPTTEPKHPEEPSSKKQKTEAAAYDSVKEKGDAKDTPKGEL</sequence>
<evidence type="ECO:0000313" key="5">
    <source>
        <dbReference type="Proteomes" id="UP000756921"/>
    </source>
</evidence>
<keyword evidence="2" id="KW-0472">Membrane</keyword>
<dbReference type="Pfam" id="PF01661">
    <property type="entry name" value="Macro"/>
    <property type="match status" value="1"/>
</dbReference>
<feature type="compositionally biased region" description="Basic and acidic residues" evidence="1">
    <location>
        <begin position="756"/>
        <end position="770"/>
    </location>
</feature>
<keyword evidence="2" id="KW-0812">Transmembrane</keyword>
<reference evidence="4" key="1">
    <citation type="journal article" date="2020" name="Mol. Plant Microbe Interact.">
        <title>Genome Sequence of the Biocontrol Agent Coniothyrium minitans strain Conio (IMI 134523).</title>
        <authorList>
            <person name="Patel D."/>
            <person name="Shittu T.A."/>
            <person name="Baroncelli R."/>
            <person name="Muthumeenakshi S."/>
            <person name="Osborne T.H."/>
            <person name="Janganan T.K."/>
            <person name="Sreenivasaprasad S."/>
        </authorList>
    </citation>
    <scope>NUCLEOTIDE SEQUENCE</scope>
    <source>
        <strain evidence="4">Conio</strain>
    </source>
</reference>
<dbReference type="PANTHER" id="PTHR11106:SF27">
    <property type="entry name" value="MACRO DOMAIN-CONTAINING PROTEIN"/>
    <property type="match status" value="1"/>
</dbReference>
<gene>
    <name evidence="4" type="ORF">PMIN01_10817</name>
</gene>
<dbReference type="PANTHER" id="PTHR11106">
    <property type="entry name" value="GANGLIOSIDE INDUCED DIFFERENTIATION ASSOCIATED PROTEIN 2-RELATED"/>
    <property type="match status" value="1"/>
</dbReference>
<keyword evidence="2" id="KW-1133">Transmembrane helix</keyword>
<organism evidence="4 5">
    <name type="scientific">Paraphaeosphaeria minitans</name>
    <dbReference type="NCBI Taxonomy" id="565426"/>
    <lineage>
        <taxon>Eukaryota</taxon>
        <taxon>Fungi</taxon>
        <taxon>Dikarya</taxon>
        <taxon>Ascomycota</taxon>
        <taxon>Pezizomycotina</taxon>
        <taxon>Dothideomycetes</taxon>
        <taxon>Pleosporomycetidae</taxon>
        <taxon>Pleosporales</taxon>
        <taxon>Massarineae</taxon>
        <taxon>Didymosphaeriaceae</taxon>
        <taxon>Paraphaeosphaeria</taxon>
    </lineage>
</organism>
<dbReference type="SUPFAM" id="SSF52949">
    <property type="entry name" value="Macro domain-like"/>
    <property type="match status" value="1"/>
</dbReference>
<dbReference type="CDD" id="cd02908">
    <property type="entry name" value="Macro_OAADPr_deacetylase"/>
    <property type="match status" value="1"/>
</dbReference>
<proteinExistence type="predicted"/>
<dbReference type="OrthoDB" id="3029470at2759"/>
<feature type="compositionally biased region" description="Basic and acidic residues" evidence="1">
    <location>
        <begin position="777"/>
        <end position="792"/>
    </location>
</feature>
<dbReference type="SMART" id="SM00506">
    <property type="entry name" value="A1pp"/>
    <property type="match status" value="1"/>
</dbReference>
<evidence type="ECO:0000259" key="3">
    <source>
        <dbReference type="PROSITE" id="PS51154"/>
    </source>
</evidence>
<feature type="domain" description="Macro" evidence="3">
    <location>
        <begin position="541"/>
        <end position="723"/>
    </location>
</feature>
<dbReference type="EMBL" id="WJXW01000013">
    <property type="protein sequence ID" value="KAF9730859.1"/>
    <property type="molecule type" value="Genomic_DNA"/>
</dbReference>
<comment type="caution">
    <text evidence="4">The sequence shown here is derived from an EMBL/GenBank/DDBJ whole genome shotgun (WGS) entry which is preliminary data.</text>
</comment>
<dbReference type="PROSITE" id="PS51154">
    <property type="entry name" value="MACRO"/>
    <property type="match status" value="1"/>
</dbReference>
<dbReference type="Proteomes" id="UP000756921">
    <property type="component" value="Unassembled WGS sequence"/>
</dbReference>
<protein>
    <submittedName>
        <fullName evidence="4">Macro domain-containing protein</fullName>
    </submittedName>
</protein>